<keyword evidence="10" id="KW-0067">ATP-binding</keyword>
<keyword evidence="10" id="KW-0547">Nucleotide-binding</keyword>
<dbReference type="Proteomes" id="UP001279410">
    <property type="component" value="Unassembled WGS sequence"/>
</dbReference>
<dbReference type="SUPFAM" id="SSF63763">
    <property type="entry name" value="SAND domain-like"/>
    <property type="match status" value="2"/>
</dbReference>
<comment type="subcellular location">
    <subcellularLocation>
        <location evidence="1">Golgi apparatus</location>
    </subcellularLocation>
</comment>
<feature type="compositionally biased region" description="Low complexity" evidence="12">
    <location>
        <begin position="605"/>
        <end position="614"/>
    </location>
</feature>
<keyword evidence="8" id="KW-0325">Glycoprotein</keyword>
<dbReference type="Gene3D" id="3.10.390.10">
    <property type="entry name" value="SAND domain-like"/>
    <property type="match status" value="2"/>
</dbReference>
<feature type="binding site" evidence="11">
    <location>
        <position position="255"/>
    </location>
    <ligand>
        <name>Mn(2+)</name>
        <dbReference type="ChEBI" id="CHEBI:29035"/>
    </ligand>
</feature>
<dbReference type="GO" id="GO:0004674">
    <property type="term" value="F:protein serine/threonine kinase activity"/>
    <property type="evidence" value="ECO:0007669"/>
    <property type="project" value="UniProtKB-KW"/>
</dbReference>
<keyword evidence="7" id="KW-1015">Disulfide bond</keyword>
<evidence type="ECO:0000256" key="6">
    <source>
        <dbReference type="ARBA" id="ARBA00023034"/>
    </source>
</evidence>
<feature type="binding site" evidence="10">
    <location>
        <position position="218"/>
    </location>
    <ligand>
        <name>ATP</name>
        <dbReference type="ChEBI" id="CHEBI:30616"/>
    </ligand>
</feature>
<keyword evidence="14" id="KW-0418">Kinase</keyword>
<evidence type="ECO:0000256" key="1">
    <source>
        <dbReference type="ARBA" id="ARBA00004555"/>
    </source>
</evidence>
<keyword evidence="5" id="KW-0862">Zinc</keyword>
<feature type="binding site" evidence="11">
    <location>
        <position position="427"/>
    </location>
    <ligand>
        <name>Mn(2+)</name>
        <dbReference type="ChEBI" id="CHEBI:29035"/>
    </ligand>
</feature>
<keyword evidence="14" id="KW-0723">Serine/threonine-protein kinase</keyword>
<dbReference type="Pfam" id="PF06702">
    <property type="entry name" value="Fam20C"/>
    <property type="match status" value="1"/>
</dbReference>
<keyword evidence="11" id="KW-0464">Manganese</keyword>
<feature type="domain" description="SAND" evidence="13">
    <location>
        <begin position="632"/>
        <end position="712"/>
    </location>
</feature>
<dbReference type="PANTHER" id="PTHR12450">
    <property type="entry name" value="DENTIN MATRIX PROTEIN 4 PROTEIN FAM20"/>
    <property type="match status" value="1"/>
</dbReference>
<dbReference type="InterPro" id="IPR019787">
    <property type="entry name" value="Znf_PHD-finger"/>
</dbReference>
<evidence type="ECO:0000256" key="12">
    <source>
        <dbReference type="SAM" id="MobiDB-lite"/>
    </source>
</evidence>
<dbReference type="Pfam" id="PF00628">
    <property type="entry name" value="PHD"/>
    <property type="match status" value="1"/>
</dbReference>
<comment type="caution">
    <text evidence="14">The sequence shown here is derived from an EMBL/GenBank/DDBJ whole genome shotgun (WGS) entry which is preliminary data.</text>
</comment>
<organism evidence="14 15">
    <name type="scientific">Lates japonicus</name>
    <name type="common">Japanese lates</name>
    <dbReference type="NCBI Taxonomy" id="270547"/>
    <lineage>
        <taxon>Eukaryota</taxon>
        <taxon>Metazoa</taxon>
        <taxon>Chordata</taxon>
        <taxon>Craniata</taxon>
        <taxon>Vertebrata</taxon>
        <taxon>Euteleostomi</taxon>
        <taxon>Actinopterygii</taxon>
        <taxon>Neopterygii</taxon>
        <taxon>Teleostei</taxon>
        <taxon>Neoteleostei</taxon>
        <taxon>Acanthomorphata</taxon>
        <taxon>Carangaria</taxon>
        <taxon>Carangaria incertae sedis</taxon>
        <taxon>Centropomidae</taxon>
        <taxon>Lates</taxon>
    </lineage>
</organism>
<dbReference type="SUPFAM" id="SSF57903">
    <property type="entry name" value="FYVE/PHD zinc finger"/>
    <property type="match status" value="1"/>
</dbReference>
<comment type="cofactor">
    <cofactor evidence="11">
        <name>Mn(2+)</name>
        <dbReference type="ChEBI" id="CHEBI:29035"/>
    </cofactor>
</comment>
<dbReference type="InterPro" id="IPR000770">
    <property type="entry name" value="SAND_dom"/>
</dbReference>
<feature type="region of interest" description="Disordered" evidence="12">
    <location>
        <begin position="587"/>
        <end position="637"/>
    </location>
</feature>
<gene>
    <name evidence="14" type="ORF">AKAME5_002476300</name>
</gene>
<evidence type="ECO:0000256" key="2">
    <source>
        <dbReference type="ARBA" id="ARBA00006557"/>
    </source>
</evidence>
<feature type="domain" description="SAND" evidence="13">
    <location>
        <begin position="500"/>
        <end position="556"/>
    </location>
</feature>
<feature type="binding site" evidence="10">
    <location>
        <position position="412"/>
    </location>
    <ligand>
        <name>ATP</name>
        <dbReference type="ChEBI" id="CHEBI:30616"/>
    </ligand>
</feature>
<dbReference type="GO" id="GO:0008270">
    <property type="term" value="F:zinc ion binding"/>
    <property type="evidence" value="ECO:0007669"/>
    <property type="project" value="UniProtKB-KW"/>
</dbReference>
<feature type="binding site" evidence="10">
    <location>
        <position position="255"/>
    </location>
    <ligand>
        <name>ATP</name>
        <dbReference type="ChEBI" id="CHEBI:30616"/>
    </ligand>
</feature>
<dbReference type="InterPro" id="IPR011011">
    <property type="entry name" value="Znf_FYVE_PHD"/>
</dbReference>
<dbReference type="PANTHER" id="PTHR12450:SF25">
    <property type="entry name" value="FAM20 C-TERMINAL DOMAIN-CONTAINING PROTEIN"/>
    <property type="match status" value="1"/>
</dbReference>
<keyword evidence="4" id="KW-0863">Zinc-finger</keyword>
<feature type="compositionally biased region" description="Acidic residues" evidence="12">
    <location>
        <begin position="588"/>
        <end position="604"/>
    </location>
</feature>
<dbReference type="InterPro" id="IPR024869">
    <property type="entry name" value="FAM20"/>
</dbReference>
<reference evidence="14" key="1">
    <citation type="submission" date="2022-08" db="EMBL/GenBank/DDBJ databases">
        <title>Genome sequencing of akame (Lates japonicus).</title>
        <authorList>
            <person name="Hashiguchi Y."/>
            <person name="Takahashi H."/>
        </authorList>
    </citation>
    <scope>NUCLEOTIDE SEQUENCE</scope>
    <source>
        <strain evidence="14">Kochi</strain>
    </source>
</reference>
<feature type="binding site" evidence="10">
    <location>
        <position position="234"/>
    </location>
    <ligand>
        <name>ATP</name>
        <dbReference type="ChEBI" id="CHEBI:30616"/>
    </ligand>
</feature>
<feature type="binding site" evidence="10">
    <location>
        <begin position="338"/>
        <end position="341"/>
    </location>
    <ligand>
        <name>ATP</name>
        <dbReference type="ChEBI" id="CHEBI:30616"/>
    </ligand>
</feature>
<feature type="compositionally biased region" description="Basic and acidic residues" evidence="12">
    <location>
        <begin position="627"/>
        <end position="637"/>
    </location>
</feature>
<dbReference type="InterPro" id="IPR013083">
    <property type="entry name" value="Znf_RING/FYVE/PHD"/>
</dbReference>
<dbReference type="Gene3D" id="3.30.40.10">
    <property type="entry name" value="Zinc/RING finger domain, C3HC4 (zinc finger)"/>
    <property type="match status" value="1"/>
</dbReference>
<accession>A0AAD3NI40</accession>
<proteinExistence type="inferred from homology"/>
<dbReference type="GO" id="GO:0005794">
    <property type="term" value="C:Golgi apparatus"/>
    <property type="evidence" value="ECO:0007669"/>
    <property type="project" value="UniProtKB-SubCell"/>
</dbReference>
<feature type="active site" evidence="9">
    <location>
        <position position="407"/>
    </location>
</feature>
<name>A0AAD3NI40_LATJO</name>
<keyword evidence="15" id="KW-1185">Reference proteome</keyword>
<evidence type="ECO:0000256" key="8">
    <source>
        <dbReference type="ARBA" id="ARBA00023180"/>
    </source>
</evidence>
<keyword evidence="14" id="KW-0808">Transferase</keyword>
<evidence type="ECO:0000256" key="5">
    <source>
        <dbReference type="ARBA" id="ARBA00022833"/>
    </source>
</evidence>
<evidence type="ECO:0000256" key="9">
    <source>
        <dbReference type="PIRSR" id="PIRSR624869-1"/>
    </source>
</evidence>
<evidence type="ECO:0000259" key="13">
    <source>
        <dbReference type="PROSITE" id="PS50864"/>
    </source>
</evidence>
<feature type="compositionally biased region" description="Acidic residues" evidence="12">
    <location>
        <begin position="615"/>
        <end position="625"/>
    </location>
</feature>
<dbReference type="AlphaFoldDB" id="A0AAD3NI40"/>
<keyword evidence="6" id="KW-0333">Golgi apparatus</keyword>
<evidence type="ECO:0000256" key="3">
    <source>
        <dbReference type="ARBA" id="ARBA00022723"/>
    </source>
</evidence>
<evidence type="ECO:0000256" key="7">
    <source>
        <dbReference type="ARBA" id="ARBA00023157"/>
    </source>
</evidence>
<evidence type="ECO:0000313" key="15">
    <source>
        <dbReference type="Proteomes" id="UP001279410"/>
    </source>
</evidence>
<sequence>MTEVNYMWGKRSGIERRRRKKGLEEKEIMVRQNLGRSTRSIYLDASSSHKLPTSPQSAKRHKLNANALHHKGKDSFSWATEREKKLIGAGDSKKVIRKVKGRSKLEALFNHPLYNLPHSDPQEDDWLLRVKTDEDARDTGSEEEVREDAINDDSQWQSASEEEGYDKVTWTSDVETHPPWLRFHLGISRWELYNRKDPNLAQLTHYLATQLQKTGGTQLKLLISFPNYGQALLKPIRQSRDAETDVNLFYFSDFERHNAEIAAFHLDRLLGFNRIPPVVGRLINVTTEIREITTDHRLSRTFFTSPAGNVCFYGHCEYYCAAEHPVCGQPHVLEVSLAAMLPDLTLAPRRSWRSPWRRSYSRTKLAPWEKDLTYCDTVKQTPPYNHGTRLVDLIDMAVLDFLMSNMDRHHYETFEKFGNETFLLHLDNGRAFGRHSQDEPSILAPLQQCCRIRRSTLLRLRLLSLPSFRLSDIMRESLAQDPLAGVAPLLSEPHLSALDRRLGTVLREKCILFQKQWLTPNEFETLAGKKSSRNWKLSIRCMGKPLGNLIKEGHLKSASYKKGRHRKESKLANRSLFPSDPIIITVSEGEDDNENEDEEDELENQESQVSSSSEDVTDEDGDTGDQTEQRSEADRDSSKRVFKVTCGDLAGTLHLKRFASGTCGKSIRTETSWLSPVEFVMEASCPPDATWKKDIVCDGKPLSVLIEEKTLMIHSLLCNCRLCSPDDEDRENEKNDDECYICRGEEEEAELVVCDDCPRSFHQKCHLPHVDDAILGCQQQICAGPRSRLAHPSAEVDSAAISPAPREKNKKRRVEEAGVWSTAAFNQPPAELHLCNAGAELRITD</sequence>
<dbReference type="GO" id="GO:0070166">
    <property type="term" value="P:enamel mineralization"/>
    <property type="evidence" value="ECO:0007669"/>
    <property type="project" value="TreeGrafter"/>
</dbReference>
<dbReference type="InterPro" id="IPR009581">
    <property type="entry name" value="FAM20_C"/>
</dbReference>
<evidence type="ECO:0000313" key="14">
    <source>
        <dbReference type="EMBL" id="GLD73438.1"/>
    </source>
</evidence>
<dbReference type="Pfam" id="PF01342">
    <property type="entry name" value="SAND"/>
    <property type="match status" value="1"/>
</dbReference>
<feature type="binding site" evidence="10">
    <location>
        <position position="427"/>
    </location>
    <ligand>
        <name>ATP</name>
        <dbReference type="ChEBI" id="CHEBI:30616"/>
    </ligand>
</feature>
<dbReference type="InterPro" id="IPR010919">
    <property type="entry name" value="SAND-like_dom_sf"/>
</dbReference>
<protein>
    <submittedName>
        <fullName evidence="14">Extracellular serine/threonine protein kinase FAM20C-like protein</fullName>
    </submittedName>
</protein>
<dbReference type="GO" id="GO:0005524">
    <property type="term" value="F:ATP binding"/>
    <property type="evidence" value="ECO:0007669"/>
    <property type="project" value="UniProtKB-KW"/>
</dbReference>
<dbReference type="PROSITE" id="PS50864">
    <property type="entry name" value="SAND"/>
    <property type="match status" value="2"/>
</dbReference>
<dbReference type="SMART" id="SM00258">
    <property type="entry name" value="SAND"/>
    <property type="match status" value="2"/>
</dbReference>
<dbReference type="EMBL" id="BRZM01001580">
    <property type="protein sequence ID" value="GLD73438.1"/>
    <property type="molecule type" value="Genomic_DNA"/>
</dbReference>
<evidence type="ECO:0000256" key="11">
    <source>
        <dbReference type="PIRSR" id="PIRSR624869-3"/>
    </source>
</evidence>
<evidence type="ECO:0000256" key="4">
    <source>
        <dbReference type="ARBA" id="ARBA00022771"/>
    </source>
</evidence>
<feature type="region of interest" description="Disordered" evidence="12">
    <location>
        <begin position="793"/>
        <end position="813"/>
    </location>
</feature>
<dbReference type="GO" id="GO:0003677">
    <property type="term" value="F:DNA binding"/>
    <property type="evidence" value="ECO:0007669"/>
    <property type="project" value="InterPro"/>
</dbReference>
<evidence type="ECO:0000256" key="10">
    <source>
        <dbReference type="PIRSR" id="PIRSR624869-2"/>
    </source>
</evidence>
<feature type="region of interest" description="Disordered" evidence="12">
    <location>
        <begin position="134"/>
        <end position="169"/>
    </location>
</feature>
<keyword evidence="3 11" id="KW-0479">Metal-binding</keyword>
<comment type="similarity">
    <text evidence="2">Belongs to the FAM20 family.</text>
</comment>